<dbReference type="EMBL" id="JAAKZY010000262">
    <property type="protein sequence ID" value="NGO14474.1"/>
    <property type="molecule type" value="Genomic_DNA"/>
</dbReference>
<dbReference type="SMART" id="SM01043">
    <property type="entry name" value="BTAD"/>
    <property type="match status" value="1"/>
</dbReference>
<organism evidence="6 7">
    <name type="scientific">Streptomyces scabichelini</name>
    <dbReference type="NCBI Taxonomy" id="2711217"/>
    <lineage>
        <taxon>Bacteria</taxon>
        <taxon>Bacillati</taxon>
        <taxon>Actinomycetota</taxon>
        <taxon>Actinomycetes</taxon>
        <taxon>Kitasatosporales</taxon>
        <taxon>Streptomycetaceae</taxon>
        <taxon>Streptomyces</taxon>
    </lineage>
</organism>
<evidence type="ECO:0000313" key="7">
    <source>
        <dbReference type="Proteomes" id="UP000472335"/>
    </source>
</evidence>
<evidence type="ECO:0000313" key="6">
    <source>
        <dbReference type="EMBL" id="NGO14474.1"/>
    </source>
</evidence>
<dbReference type="AlphaFoldDB" id="A0A6G4VL06"/>
<dbReference type="GO" id="GO:0006355">
    <property type="term" value="P:regulation of DNA-templated transcription"/>
    <property type="evidence" value="ECO:0007669"/>
    <property type="project" value="TreeGrafter"/>
</dbReference>
<evidence type="ECO:0000256" key="3">
    <source>
        <dbReference type="ARBA" id="ARBA00023163"/>
    </source>
</evidence>
<dbReference type="PANTHER" id="PTHR35807:SF1">
    <property type="entry name" value="TRANSCRIPTIONAL REGULATOR REDD"/>
    <property type="match status" value="1"/>
</dbReference>
<name>A0A6G4VL06_9ACTN</name>
<dbReference type="InterPro" id="IPR005158">
    <property type="entry name" value="BTAD"/>
</dbReference>
<evidence type="ECO:0000256" key="1">
    <source>
        <dbReference type="ARBA" id="ARBA00023012"/>
    </source>
</evidence>
<dbReference type="Proteomes" id="UP000472335">
    <property type="component" value="Unassembled WGS sequence"/>
</dbReference>
<accession>A0A6G4VL06</accession>
<keyword evidence="3" id="KW-0804">Transcription</keyword>
<feature type="region of interest" description="Disordered" evidence="4">
    <location>
        <begin position="110"/>
        <end position="147"/>
    </location>
</feature>
<evidence type="ECO:0000256" key="2">
    <source>
        <dbReference type="ARBA" id="ARBA00023015"/>
    </source>
</evidence>
<dbReference type="SUPFAM" id="SSF48452">
    <property type="entry name" value="TPR-like"/>
    <property type="match status" value="1"/>
</dbReference>
<reference evidence="6 7" key="1">
    <citation type="submission" date="2020-02" db="EMBL/GenBank/DDBJ databases">
        <title>Whole-genome analyses of novel actinobacteria.</title>
        <authorList>
            <person name="Sahin N."/>
            <person name="Gencbay T."/>
        </authorList>
    </citation>
    <scope>NUCLEOTIDE SEQUENCE [LARGE SCALE GENOMIC DNA]</scope>
    <source>
        <strain evidence="6 7">HC44</strain>
    </source>
</reference>
<dbReference type="Pfam" id="PF03704">
    <property type="entry name" value="BTAD"/>
    <property type="match status" value="1"/>
</dbReference>
<evidence type="ECO:0000256" key="4">
    <source>
        <dbReference type="SAM" id="MobiDB-lite"/>
    </source>
</evidence>
<protein>
    <recommendedName>
        <fullName evidence="5">Bacterial transcriptional activator domain-containing protein</fullName>
    </recommendedName>
</protein>
<dbReference type="GO" id="GO:0003677">
    <property type="term" value="F:DNA binding"/>
    <property type="evidence" value="ECO:0007669"/>
    <property type="project" value="TreeGrafter"/>
</dbReference>
<sequence>MRFHTLGPLTVTGPDGTPVDVGGTRLRALLGLLLVRAGLGRFVHDNPLRERGRELLLRALYAAGRHTEALEQYRAYRELLADELGLEPSAALQRLEEQILRHEVSPAIRPRGHAAHEDSPAVVAPLPPPRGRRPGPGAPGSPLRRPAVSYLRVDGDRRLAYAYARVGDGLPPRRGAGLGHQPGRAGLRP</sequence>
<keyword evidence="1" id="KW-0902">Two-component regulatory system</keyword>
<proteinExistence type="predicted"/>
<dbReference type="Gene3D" id="1.25.40.10">
    <property type="entry name" value="Tetratricopeptide repeat domain"/>
    <property type="match status" value="1"/>
</dbReference>
<comment type="caution">
    <text evidence="6">The sequence shown here is derived from an EMBL/GenBank/DDBJ whole genome shotgun (WGS) entry which is preliminary data.</text>
</comment>
<keyword evidence="2" id="KW-0805">Transcription regulation</keyword>
<feature type="domain" description="Bacterial transcriptional activator" evidence="5">
    <location>
        <begin position="1"/>
        <end position="100"/>
    </location>
</feature>
<keyword evidence="7" id="KW-1185">Reference proteome</keyword>
<dbReference type="InterPro" id="IPR051677">
    <property type="entry name" value="AfsR-DnrI-RedD_regulator"/>
</dbReference>
<evidence type="ECO:0000259" key="5">
    <source>
        <dbReference type="SMART" id="SM01043"/>
    </source>
</evidence>
<gene>
    <name evidence="6" type="ORF">G5C60_44525</name>
</gene>
<feature type="region of interest" description="Disordered" evidence="4">
    <location>
        <begin position="167"/>
        <end position="189"/>
    </location>
</feature>
<dbReference type="InterPro" id="IPR011990">
    <property type="entry name" value="TPR-like_helical_dom_sf"/>
</dbReference>
<dbReference type="GO" id="GO:0000160">
    <property type="term" value="P:phosphorelay signal transduction system"/>
    <property type="evidence" value="ECO:0007669"/>
    <property type="project" value="UniProtKB-KW"/>
</dbReference>
<dbReference type="PANTHER" id="PTHR35807">
    <property type="entry name" value="TRANSCRIPTIONAL REGULATOR REDD-RELATED"/>
    <property type="match status" value="1"/>
</dbReference>